<keyword evidence="6" id="KW-1185">Reference proteome</keyword>
<evidence type="ECO:0000313" key="6">
    <source>
        <dbReference type="Proteomes" id="UP000199643"/>
    </source>
</evidence>
<accession>A0A1G8C438</accession>
<reference evidence="6" key="1">
    <citation type="submission" date="2016-10" db="EMBL/GenBank/DDBJ databases">
        <authorList>
            <person name="Varghese N."/>
            <person name="Submissions S."/>
        </authorList>
    </citation>
    <scope>NUCLEOTIDE SEQUENCE [LARGE SCALE GENOMIC DNA]</scope>
    <source>
        <strain evidence="6">DSM 17933</strain>
    </source>
</reference>
<dbReference type="SUPFAM" id="SSF48208">
    <property type="entry name" value="Six-hairpin glycosidases"/>
    <property type="match status" value="1"/>
</dbReference>
<feature type="domain" description="Non-reducing end beta-L-arabinofuranosidase-like GH127 middle" evidence="4">
    <location>
        <begin position="851"/>
        <end position="942"/>
    </location>
</feature>
<dbReference type="OrthoDB" id="9757939at2"/>
<dbReference type="AlphaFoldDB" id="A0A1G8C438"/>
<evidence type="ECO:0000256" key="1">
    <source>
        <dbReference type="SAM" id="SignalP"/>
    </source>
</evidence>
<dbReference type="PANTHER" id="PTHR31151">
    <property type="entry name" value="PROLINE-TRNA LIGASE (DUF1680)"/>
    <property type="match status" value="1"/>
</dbReference>
<evidence type="ECO:0000259" key="3">
    <source>
        <dbReference type="Pfam" id="PF07944"/>
    </source>
</evidence>
<feature type="domain" description="Non-reducing end beta-L-arabinofuranosidase-like GH127 catalytic" evidence="3">
    <location>
        <begin position="392"/>
        <end position="838"/>
    </location>
</feature>
<dbReference type="Pfam" id="PF13385">
    <property type="entry name" value="Laminin_G_3"/>
    <property type="match status" value="1"/>
</dbReference>
<dbReference type="InterPro" id="IPR049046">
    <property type="entry name" value="Beta-AFase-like_GH127_middle"/>
</dbReference>
<organism evidence="5 6">
    <name type="scientific">Pedobacter terrae</name>
    <dbReference type="NCBI Taxonomy" id="405671"/>
    <lineage>
        <taxon>Bacteria</taxon>
        <taxon>Pseudomonadati</taxon>
        <taxon>Bacteroidota</taxon>
        <taxon>Sphingobacteriia</taxon>
        <taxon>Sphingobacteriales</taxon>
        <taxon>Sphingobacteriaceae</taxon>
        <taxon>Pedobacter</taxon>
    </lineage>
</organism>
<keyword evidence="1" id="KW-0732">Signal</keyword>
<dbReference type="InterPro" id="IPR013320">
    <property type="entry name" value="ConA-like_dom_sf"/>
</dbReference>
<feature type="domain" description="Bacterial Ig-like" evidence="2">
    <location>
        <begin position="296"/>
        <end position="354"/>
    </location>
</feature>
<dbReference type="SUPFAM" id="SSF49899">
    <property type="entry name" value="Concanavalin A-like lectins/glucanases"/>
    <property type="match status" value="1"/>
</dbReference>
<sequence length="1026" mass="114949">MRSLLNIKIHQLLRCAIPYLAVFILAGNTALAQNGDQILDGIGETGMSARYVFNGDLKDWSRNNLHAKFQGANPLFVNDNRFGKVLSLAGNDNSFLTIPSEALDVESLSISGWIYLQSDHVGQSFFDFGKDASKHFFAAPLGIQNQKGFLAQLKADEGNSKSAVSAAIETNKWVYITIVIDAPSKLMSTYVNGKPVAEAKDITQKLTAVFDQQSKDKKLLYIGKSMLPGTPYLNALLHDLRIYRIPLTGKQIAGIYNNAQKGAQQTAVNVGKSEDDLPKFAKNQAQLYNKYLTHVADIEIETAVGNLPRLPSRLTGTYKNGIKGPKVRVIWPSDVDNTAVLKPGKYKVTGRVSGTDFKPKALVTIKDSKEQISPVSNLETFHLDEVSLKTDVHRHQTKFIENRDKFISTLAQTDPNSFLYMFRHAFGQKQPQGAEALGVWDSQDTKLRGHATGHYLSAIAQVYASTSYDKALQANFANKIDYMVNTLYDLSMLSGKPQKPDGPYVSDPTAVPYGPGKTDFDSDLSDKGIRNDYWNWGKGFISAYPPDQFIMLEKGAKYGGQSNQIWAPYYTLHKILAGLIDVYEVTGNKKALEIAENMSDWVYARLSQLPQETLIKMWNTYIAGEFGGMNESMARMYSITSKQRYLKTAQLFDNIKVFFGDTAHASGLAKNVDIFRGLHANQHIPQVVGSIEMYRVSKKPEYYKVADNFWYKMVNDYMYSIGGVAGARNPANAECFTAQPSTLYENGFSEGGQNETCATYNMLKLTGDLFLFNQKAELMDYYERGLYNHILSSVAEKSPANTYHVPLRPGSVKQFSNADMKGFTCCNGTALESSTKLQNSIYFKSKDNQALYLNLYIPSTLDWKARNIKIEQTTDFPKEDHTKLTIHGSGKFDLHVRVPGWATKGFFVKINGKEQKLAASPGSYLKISRNWKEGDVIELKMPFQFHLDPVMDQQNIASLFYGPILLAAQEPEARKDWRKITLNAHDISKTIKGDPQQLRFTIDNVAFKPFYETYGRHSVYLDVTLK</sequence>
<evidence type="ECO:0000259" key="4">
    <source>
        <dbReference type="Pfam" id="PF20736"/>
    </source>
</evidence>
<dbReference type="Pfam" id="PF07532">
    <property type="entry name" value="Big_4"/>
    <property type="match status" value="1"/>
</dbReference>
<evidence type="ECO:0000313" key="5">
    <source>
        <dbReference type="EMBL" id="SDH40059.1"/>
    </source>
</evidence>
<dbReference type="InterPro" id="IPR012878">
    <property type="entry name" value="Beta-AFase-like_GH127_cat"/>
</dbReference>
<dbReference type="STRING" id="405671.SAMN05421827_12361"/>
<protein>
    <submittedName>
        <fullName evidence="5">DUF1680 family protein</fullName>
    </submittedName>
</protein>
<dbReference type="Proteomes" id="UP000199643">
    <property type="component" value="Unassembled WGS sequence"/>
</dbReference>
<feature type="signal peptide" evidence="1">
    <location>
        <begin position="1"/>
        <end position="32"/>
    </location>
</feature>
<dbReference type="RefSeq" id="WP_090503700.1">
    <property type="nucleotide sequence ID" value="NZ_FNCH01000023.1"/>
</dbReference>
<dbReference type="PANTHER" id="PTHR31151:SF0">
    <property type="entry name" value="PROLINE-TRNA LIGASE (DUF1680)"/>
    <property type="match status" value="1"/>
</dbReference>
<dbReference type="Pfam" id="PF07944">
    <property type="entry name" value="Beta-AFase-like_GH127_cat"/>
    <property type="match status" value="1"/>
</dbReference>
<dbReference type="Pfam" id="PF20736">
    <property type="entry name" value="Glyco_hydro127M"/>
    <property type="match status" value="1"/>
</dbReference>
<dbReference type="GO" id="GO:0004553">
    <property type="term" value="F:hydrolase activity, hydrolyzing O-glycosyl compounds"/>
    <property type="evidence" value="ECO:0007669"/>
    <property type="project" value="UniProtKB-ARBA"/>
</dbReference>
<dbReference type="Gene3D" id="2.60.120.200">
    <property type="match status" value="1"/>
</dbReference>
<name>A0A1G8C438_9SPHI</name>
<dbReference type="GO" id="GO:0005975">
    <property type="term" value="P:carbohydrate metabolic process"/>
    <property type="evidence" value="ECO:0007669"/>
    <property type="project" value="InterPro"/>
</dbReference>
<dbReference type="EMBL" id="FNCH01000023">
    <property type="protein sequence ID" value="SDH40059.1"/>
    <property type="molecule type" value="Genomic_DNA"/>
</dbReference>
<gene>
    <name evidence="5" type="ORF">SAMN05421827_12361</name>
</gene>
<proteinExistence type="predicted"/>
<dbReference type="InterPro" id="IPR011081">
    <property type="entry name" value="Big_4"/>
</dbReference>
<feature type="chain" id="PRO_5011529186" evidence="1">
    <location>
        <begin position="33"/>
        <end position="1026"/>
    </location>
</feature>
<evidence type="ECO:0000259" key="2">
    <source>
        <dbReference type="Pfam" id="PF07532"/>
    </source>
</evidence>
<dbReference type="InterPro" id="IPR008928">
    <property type="entry name" value="6-hairpin_glycosidase_sf"/>
</dbReference>